<evidence type="ECO:0000256" key="1">
    <source>
        <dbReference type="SAM" id="MobiDB-lite"/>
    </source>
</evidence>
<dbReference type="Gene3D" id="3.40.50.1820">
    <property type="entry name" value="alpha/beta hydrolase"/>
    <property type="match status" value="1"/>
</dbReference>
<keyword evidence="3" id="KW-0378">Hydrolase</keyword>
<evidence type="ECO:0000259" key="2">
    <source>
        <dbReference type="Pfam" id="PF00561"/>
    </source>
</evidence>
<dbReference type="InterPro" id="IPR000073">
    <property type="entry name" value="AB_hydrolase_1"/>
</dbReference>
<dbReference type="Pfam" id="PF00561">
    <property type="entry name" value="Abhydrolase_1"/>
    <property type="match status" value="1"/>
</dbReference>
<gene>
    <name evidence="3" type="ORF">KIM372_13480</name>
</gene>
<keyword evidence="4" id="KW-1185">Reference proteome</keyword>
<dbReference type="PANTHER" id="PTHR43194:SF5">
    <property type="entry name" value="PIMELOYL-[ACYL-CARRIER PROTEIN] METHYL ESTER ESTERASE"/>
    <property type="match status" value="1"/>
</dbReference>
<feature type="region of interest" description="Disordered" evidence="1">
    <location>
        <begin position="56"/>
        <end position="75"/>
    </location>
</feature>
<evidence type="ECO:0000313" key="4">
    <source>
        <dbReference type="Proteomes" id="UP001321766"/>
    </source>
</evidence>
<dbReference type="PANTHER" id="PTHR43194">
    <property type="entry name" value="HYDROLASE ALPHA/BETA FOLD FAMILY"/>
    <property type="match status" value="1"/>
</dbReference>
<reference evidence="3 4" key="1">
    <citation type="journal article" date="2023" name="Microbiol. Spectr.">
        <title>Symbiosis of Carpenter Bees with Uncharacterized Lactic Acid Bacteria Showing NAD Auxotrophy.</title>
        <authorList>
            <person name="Kawasaki S."/>
            <person name="Ozawa K."/>
            <person name="Mori T."/>
            <person name="Yamamoto A."/>
            <person name="Ito M."/>
            <person name="Ohkuma M."/>
            <person name="Sakamoto M."/>
            <person name="Matsutani M."/>
        </authorList>
    </citation>
    <scope>NUCLEOTIDE SEQUENCE [LARGE SCALE GENOMIC DNA]</scope>
    <source>
        <strain evidence="3 4">Kim37-2</strain>
    </source>
</reference>
<evidence type="ECO:0000313" key="3">
    <source>
        <dbReference type="EMBL" id="BDR53441.1"/>
    </source>
</evidence>
<protein>
    <submittedName>
        <fullName evidence="3">Hydrolase</fullName>
    </submittedName>
</protein>
<dbReference type="EMBL" id="AP026798">
    <property type="protein sequence ID" value="BDR53441.1"/>
    <property type="molecule type" value="Genomic_DNA"/>
</dbReference>
<dbReference type="SUPFAM" id="SSF53474">
    <property type="entry name" value="alpha/beta-Hydrolases"/>
    <property type="match status" value="1"/>
</dbReference>
<organism evidence="3 4">
    <name type="scientific">Bombiscardovia nodaiensis</name>
    <dbReference type="NCBI Taxonomy" id="2932181"/>
    <lineage>
        <taxon>Bacteria</taxon>
        <taxon>Bacillati</taxon>
        <taxon>Actinomycetota</taxon>
        <taxon>Actinomycetes</taxon>
        <taxon>Bifidobacteriales</taxon>
        <taxon>Bifidobacteriaceae</taxon>
        <taxon>Bombiscardovia</taxon>
    </lineage>
</organism>
<dbReference type="Proteomes" id="UP001321766">
    <property type="component" value="Chromosome"/>
</dbReference>
<name>A0ABN6SBD0_9BIFI</name>
<dbReference type="InterPro" id="IPR029058">
    <property type="entry name" value="AB_hydrolase_fold"/>
</dbReference>
<sequence>MDIVNHVLSQGQGLPLVLLHAFPIDYRMWQECAQELVRQARESGLEPFPIYAPDMPGAGDSPVPSAEQTGPVASDGAYPQALDRMTEAYAQWLKATGHERAIWVGLSMGGYLAAAMVRLHPQMVAGLALCDTTVAADTAQGRVNRLGVAAKALQTHSVEPVMHFAQAGPKDSSVKRSPECIETFTNWIQDQSPEGLAWRERMAAGRPDQSQVLAGITVPVAVVSGELDPSSPPAAMQTIVNGLTSTQASFTAIADCGHFSAVEHPDQVAAALLDLVRRVNHQ</sequence>
<dbReference type="GO" id="GO:0016787">
    <property type="term" value="F:hydrolase activity"/>
    <property type="evidence" value="ECO:0007669"/>
    <property type="project" value="UniProtKB-KW"/>
</dbReference>
<dbReference type="InterPro" id="IPR050228">
    <property type="entry name" value="Carboxylesterase_BioH"/>
</dbReference>
<feature type="domain" description="AB hydrolase-1" evidence="2">
    <location>
        <begin position="15"/>
        <end position="265"/>
    </location>
</feature>
<dbReference type="PRINTS" id="PR00412">
    <property type="entry name" value="EPOXHYDRLASE"/>
</dbReference>
<dbReference type="InterPro" id="IPR000639">
    <property type="entry name" value="Epox_hydrolase-like"/>
</dbReference>
<accession>A0ABN6SBD0</accession>
<proteinExistence type="predicted"/>